<dbReference type="SUPFAM" id="SSF57756">
    <property type="entry name" value="Retrovirus zinc finger-like domains"/>
    <property type="match status" value="1"/>
</dbReference>
<evidence type="ECO:0000256" key="1">
    <source>
        <dbReference type="SAM" id="MobiDB-lite"/>
    </source>
</evidence>
<dbReference type="InterPro" id="IPR013830">
    <property type="entry name" value="SGNH_hydro"/>
</dbReference>
<dbReference type="InterPro" id="IPR001878">
    <property type="entry name" value="Znf_CCHC"/>
</dbReference>
<dbReference type="Gene3D" id="4.10.60.10">
    <property type="entry name" value="Zinc finger, CCHC-type"/>
    <property type="match status" value="1"/>
</dbReference>
<dbReference type="Gene3D" id="3.40.50.1110">
    <property type="entry name" value="SGNH hydrolase"/>
    <property type="match status" value="1"/>
</dbReference>
<evidence type="ECO:0000313" key="3">
    <source>
        <dbReference type="EMBL" id="VDI69372.1"/>
    </source>
</evidence>
<feature type="domain" description="CCHC-type" evidence="2">
    <location>
        <begin position="309"/>
        <end position="325"/>
    </location>
</feature>
<protein>
    <recommendedName>
        <fullName evidence="2">CCHC-type domain-containing protein</fullName>
    </recommendedName>
</protein>
<name>A0A8B6GUW1_MYTGA</name>
<dbReference type="AlphaFoldDB" id="A0A8B6GUW1"/>
<keyword evidence="4" id="KW-1185">Reference proteome</keyword>
<evidence type="ECO:0000259" key="2">
    <source>
        <dbReference type="SMART" id="SM00343"/>
    </source>
</evidence>
<comment type="caution">
    <text evidence="3">The sequence shown here is derived from an EMBL/GenBank/DDBJ whole genome shotgun (WGS) entry which is preliminary data.</text>
</comment>
<dbReference type="SUPFAM" id="SSF52266">
    <property type="entry name" value="SGNH hydrolase"/>
    <property type="match status" value="1"/>
</dbReference>
<dbReference type="Proteomes" id="UP000596742">
    <property type="component" value="Unassembled WGS sequence"/>
</dbReference>
<dbReference type="OrthoDB" id="10072345at2759"/>
<evidence type="ECO:0000313" key="4">
    <source>
        <dbReference type="Proteomes" id="UP000596742"/>
    </source>
</evidence>
<feature type="region of interest" description="Disordered" evidence="1">
    <location>
        <begin position="1"/>
        <end position="28"/>
    </location>
</feature>
<accession>A0A8B6GUW1</accession>
<dbReference type="EMBL" id="UYJE01009021">
    <property type="protein sequence ID" value="VDI69372.1"/>
    <property type="molecule type" value="Genomic_DNA"/>
</dbReference>
<organism evidence="3 4">
    <name type="scientific">Mytilus galloprovincialis</name>
    <name type="common">Mediterranean mussel</name>
    <dbReference type="NCBI Taxonomy" id="29158"/>
    <lineage>
        <taxon>Eukaryota</taxon>
        <taxon>Metazoa</taxon>
        <taxon>Spiralia</taxon>
        <taxon>Lophotrochozoa</taxon>
        <taxon>Mollusca</taxon>
        <taxon>Bivalvia</taxon>
        <taxon>Autobranchia</taxon>
        <taxon>Pteriomorphia</taxon>
        <taxon>Mytilida</taxon>
        <taxon>Mytiloidea</taxon>
        <taxon>Mytilidae</taxon>
        <taxon>Mytilinae</taxon>
        <taxon>Mytilus</taxon>
    </lineage>
</organism>
<proteinExistence type="predicted"/>
<dbReference type="InterPro" id="IPR036875">
    <property type="entry name" value="Znf_CCHC_sf"/>
</dbReference>
<dbReference type="InterPro" id="IPR036514">
    <property type="entry name" value="SGNH_hydro_sf"/>
</dbReference>
<dbReference type="SMART" id="SM00343">
    <property type="entry name" value="ZnF_C2HC"/>
    <property type="match status" value="2"/>
</dbReference>
<dbReference type="GO" id="GO:0003676">
    <property type="term" value="F:nucleic acid binding"/>
    <property type="evidence" value="ECO:0007669"/>
    <property type="project" value="InterPro"/>
</dbReference>
<sequence>MSEAKKMKPGPQRKLSDSGRKRNKKVGNAKFNKSRIYIGNEYDRWMEIKTALRLETNSEVAKILLDRSTAELENFQNLILKYASKRHSFNPVSYRARNLLAALDNNAHCQRQMMENKDKRLVNRSQQQKISRNFNNNNILVIGSSLLKSINTRDLINTRVSTNRGARIIDIINIVKDTDIRQYQSIIVHIGGNDISNGAPLDLIQENYESLLYLLRSKADMNTNIIVSSVPPRQDTDVEPVNKVLIDLCDYFNLQYIDHSKCFYDDYGYVKKTLYQRDGIHLTKMGTMVFLQNIDQYVKILKLSSNNDYCQYCGERGHDLTTCRHGKPVSCFSCNSFGHKKKFCDLYWS</sequence>
<reference evidence="3" key="1">
    <citation type="submission" date="2018-11" db="EMBL/GenBank/DDBJ databases">
        <authorList>
            <person name="Alioto T."/>
            <person name="Alioto T."/>
        </authorList>
    </citation>
    <scope>NUCLEOTIDE SEQUENCE</scope>
</reference>
<gene>
    <name evidence="3" type="ORF">MGAL_10B010656</name>
</gene>
<feature type="domain" description="CCHC-type" evidence="2">
    <location>
        <begin position="330"/>
        <end position="346"/>
    </location>
</feature>
<dbReference type="Pfam" id="PF13472">
    <property type="entry name" value="Lipase_GDSL_2"/>
    <property type="match status" value="1"/>
</dbReference>
<dbReference type="GO" id="GO:0008270">
    <property type="term" value="F:zinc ion binding"/>
    <property type="evidence" value="ECO:0007669"/>
    <property type="project" value="InterPro"/>
</dbReference>